<dbReference type="Proteomes" id="UP000199754">
    <property type="component" value="Chromosome"/>
</dbReference>
<name>A0A221JZV1_9RHOB</name>
<dbReference type="EMBL" id="CP022415">
    <property type="protein sequence ID" value="ASM72261.1"/>
    <property type="molecule type" value="Genomic_DNA"/>
</dbReference>
<dbReference type="OrthoDB" id="5292471at2"/>
<dbReference type="InterPro" id="IPR000086">
    <property type="entry name" value="NUDIX_hydrolase_dom"/>
</dbReference>
<dbReference type="GO" id="GO:0047631">
    <property type="term" value="F:ADP-ribose diphosphatase activity"/>
    <property type="evidence" value="ECO:0007669"/>
    <property type="project" value="UniProtKB-EC"/>
</dbReference>
<organism evidence="6 7">
    <name type="scientific">Pseudosulfitobacter pseudonitzschiae</name>
    <dbReference type="NCBI Taxonomy" id="1402135"/>
    <lineage>
        <taxon>Bacteria</taxon>
        <taxon>Pseudomonadati</taxon>
        <taxon>Pseudomonadota</taxon>
        <taxon>Alphaproteobacteria</taxon>
        <taxon>Rhodobacterales</taxon>
        <taxon>Roseobacteraceae</taxon>
        <taxon>Pseudosulfitobacter</taxon>
    </lineage>
</organism>
<comment type="cofactor">
    <cofactor evidence="1 3">
        <name>Mg(2+)</name>
        <dbReference type="ChEBI" id="CHEBI:18420"/>
    </cofactor>
</comment>
<proteinExistence type="predicted"/>
<dbReference type="EC" id="3.6.1.13" evidence="6"/>
<dbReference type="InterPro" id="IPR004385">
    <property type="entry name" value="NDP_pyrophosphatase"/>
</dbReference>
<dbReference type="CDD" id="cd06661">
    <property type="entry name" value="GGCT_like"/>
    <property type="match status" value="1"/>
</dbReference>
<sequence>MNNLFFYGSLRHLPLLEVVLGMPAADLDISQATLPDHAAMSVDEGPFPTILAQTGAAASGILVHGLSDVQIARLDFYEGGFAFDLRQVTLADGQGARVYFPATDRLTTTGPWSLATWQADWAALSVIAAREVMGYFGERDASEVASMFPMIRSRAVAQMNAARSKHGVMTTQGKVEILDRTRVYADFFAFDEVTLRHEQFSGGMTDPLLRGIFIAADAAIVLPYDPVRDRVMLVEQIRMGPLGRGDRSLWQLEPVAGRIDAGETAEQAALREAQEEANLTLTRLLPVAETYASPGNATEFHYIYVGLADLPDNITGVSGKAEESEDIRSHIISFDALMQMVDTMQAANAPLVVAALWLARHRDRLRKPA</sequence>
<dbReference type="InterPro" id="IPR013024">
    <property type="entry name" value="GGCT-like"/>
</dbReference>
<protein>
    <submittedName>
        <fullName evidence="6">ADP-ribose pyrophosphatase</fullName>
        <ecNumber evidence="6">3.6.1.13</ecNumber>
    </submittedName>
</protein>
<dbReference type="RefSeq" id="WP_089420199.1">
    <property type="nucleotide sequence ID" value="NZ_CP022415.1"/>
</dbReference>
<dbReference type="KEGG" id="spse:SULPSESMR1_01444"/>
<feature type="binding site" evidence="3">
    <location>
        <position position="325"/>
    </location>
    <ligand>
        <name>Mg(2+)</name>
        <dbReference type="ChEBI" id="CHEBI:18420"/>
        <label>1</label>
    </ligand>
</feature>
<accession>A0A221JZV1</accession>
<dbReference type="Gene3D" id="3.10.490.10">
    <property type="entry name" value="Gamma-glutamyl cyclotransferase-like"/>
    <property type="match status" value="1"/>
</dbReference>
<keyword evidence="7" id="KW-1185">Reference proteome</keyword>
<dbReference type="InterPro" id="IPR015797">
    <property type="entry name" value="NUDIX_hydrolase-like_dom_sf"/>
</dbReference>
<dbReference type="CDD" id="cd24155">
    <property type="entry name" value="NUDIX_ADPRase"/>
    <property type="match status" value="1"/>
</dbReference>
<dbReference type="AlphaFoldDB" id="A0A221JZV1"/>
<keyword evidence="3" id="KW-0460">Magnesium</keyword>
<dbReference type="Pfam" id="PF00293">
    <property type="entry name" value="NUDIX"/>
    <property type="match status" value="1"/>
</dbReference>
<dbReference type="SUPFAM" id="SSF55811">
    <property type="entry name" value="Nudix"/>
    <property type="match status" value="1"/>
</dbReference>
<feature type="binding site" evidence="3">
    <location>
        <position position="256"/>
    </location>
    <ligand>
        <name>Mg(2+)</name>
        <dbReference type="ChEBI" id="CHEBI:18420"/>
        <label>1</label>
    </ligand>
</feature>
<dbReference type="GO" id="GO:0046872">
    <property type="term" value="F:metal ion binding"/>
    <property type="evidence" value="ECO:0007669"/>
    <property type="project" value="UniProtKB-KW"/>
</dbReference>
<dbReference type="NCBIfam" id="TIGR00052">
    <property type="entry name" value="nudix-type nucleoside diphosphatase, YffH/AdpP family"/>
    <property type="match status" value="1"/>
</dbReference>
<evidence type="ECO:0000256" key="1">
    <source>
        <dbReference type="ARBA" id="ARBA00001946"/>
    </source>
</evidence>
<dbReference type="InterPro" id="IPR020084">
    <property type="entry name" value="NUDIX_hydrolase_CS"/>
</dbReference>
<evidence type="ECO:0000313" key="7">
    <source>
        <dbReference type="Proteomes" id="UP000199754"/>
    </source>
</evidence>
<feature type="binding site" evidence="3">
    <location>
        <position position="272"/>
    </location>
    <ligand>
        <name>Mg(2+)</name>
        <dbReference type="ChEBI" id="CHEBI:18420"/>
        <label>1</label>
    </ligand>
</feature>
<dbReference type="PROSITE" id="PS51462">
    <property type="entry name" value="NUDIX"/>
    <property type="match status" value="1"/>
</dbReference>
<dbReference type="Gene3D" id="3.90.79.10">
    <property type="entry name" value="Nucleoside Triphosphate Pyrophosphohydrolase"/>
    <property type="match status" value="1"/>
</dbReference>
<evidence type="ECO:0000256" key="3">
    <source>
        <dbReference type="PIRSR" id="PIRSR604385-2"/>
    </source>
</evidence>
<evidence type="ECO:0000313" key="6">
    <source>
        <dbReference type="EMBL" id="ASM72261.1"/>
    </source>
</evidence>
<gene>
    <name evidence="6" type="primary">nudF</name>
    <name evidence="6" type="ORF">SULPSESMR1_01444</name>
</gene>
<feature type="short sequence motif" description="Nudix box" evidence="4">
    <location>
        <begin position="257"/>
        <end position="279"/>
    </location>
</feature>
<keyword evidence="3" id="KW-0479">Metal-binding</keyword>
<dbReference type="PROSITE" id="PS00893">
    <property type="entry name" value="NUDIX_BOX"/>
    <property type="match status" value="1"/>
</dbReference>
<evidence type="ECO:0000256" key="4">
    <source>
        <dbReference type="PIRSR" id="PIRSR604385-3"/>
    </source>
</evidence>
<keyword evidence="2 6" id="KW-0378">Hydrolase</keyword>
<evidence type="ECO:0000256" key="2">
    <source>
        <dbReference type="ARBA" id="ARBA00022801"/>
    </source>
</evidence>
<feature type="domain" description="Nudix hydrolase" evidence="5">
    <location>
        <begin position="214"/>
        <end position="354"/>
    </location>
</feature>
<dbReference type="SUPFAM" id="SSF110857">
    <property type="entry name" value="Gamma-glutamyl cyclotransferase-like"/>
    <property type="match status" value="1"/>
</dbReference>
<dbReference type="InterPro" id="IPR009288">
    <property type="entry name" value="AIG2-like_dom"/>
</dbReference>
<evidence type="ECO:0000259" key="5">
    <source>
        <dbReference type="PROSITE" id="PS51462"/>
    </source>
</evidence>
<reference evidence="6 7" key="1">
    <citation type="submission" date="2017-07" db="EMBL/GenBank/DDBJ databases">
        <title>Genome Sequence of Sulfitobacter pseudonitzschiae Strain SMR1 Isolated from a culture of the Diatom Skeletonema marinoi.</title>
        <authorList>
            <person name="Topel M."/>
            <person name="Pinder M.I.M."/>
            <person name="Johansson O.N."/>
            <person name="Kourtchenko O."/>
            <person name="Godhe A."/>
            <person name="Clarke A.K."/>
        </authorList>
    </citation>
    <scope>NUCLEOTIDE SEQUENCE [LARGE SCALE GENOMIC DNA]</scope>
    <source>
        <strain evidence="6 7">SMR1</strain>
    </source>
</reference>
<dbReference type="InterPro" id="IPR036568">
    <property type="entry name" value="GGCT-like_sf"/>
</dbReference>
<feature type="binding site" evidence="3">
    <location>
        <position position="276"/>
    </location>
    <ligand>
        <name>Mg(2+)</name>
        <dbReference type="ChEBI" id="CHEBI:18420"/>
        <label>1</label>
    </ligand>
</feature>
<dbReference type="Pfam" id="PF06094">
    <property type="entry name" value="GGACT"/>
    <property type="match status" value="1"/>
</dbReference>